<comment type="caution">
    <text evidence="7">The sequence shown here is derived from an EMBL/GenBank/DDBJ whole genome shotgun (WGS) entry which is preliminary data.</text>
</comment>
<dbReference type="InterPro" id="IPR032476">
    <property type="entry name" value="CPT_N"/>
</dbReference>
<comment type="catalytic activity">
    <reaction evidence="3">
        <text>4,8-dimethylnonanoyl-CoA + (R)-carnitine = O-4,8-dimethylnonanoyl-(R)-carnitine + CoA</text>
        <dbReference type="Rhea" id="RHEA:44860"/>
        <dbReference type="ChEBI" id="CHEBI:16347"/>
        <dbReference type="ChEBI" id="CHEBI:57287"/>
        <dbReference type="ChEBI" id="CHEBI:77061"/>
        <dbReference type="ChEBI" id="CHEBI:84654"/>
    </reaction>
</comment>
<sequence>MAEAHAAVAFTFTVSSEGLYIDINKQAWEAVLRSGIRAGKKRIARFKNSVYNQVYPFHPSSWFFFAFGIFAATYLGYDYKRSPIPYIEEALKRRVSHQSLCFLSVMLDFYLISLETSLFYLLVYCVLSFQVRGIHALFSRACLPALFSHAVVLWLLFESALSAPPTQLHRLDVQTQRSEISAGLHLDANSTNSNSQHQVHLRLKRKQLVRLAKSRHSRLYGYQYSLPSLPLPSLRATLDRYLLSVRHLLTVKEFEELTSESEVFRKGHGRKLQFFLWLKTWFTSNYVSFMYV</sequence>
<dbReference type="GO" id="GO:0009437">
    <property type="term" value="P:carnitine metabolic process"/>
    <property type="evidence" value="ECO:0007669"/>
    <property type="project" value="TreeGrafter"/>
</dbReference>
<evidence type="ECO:0008006" key="9">
    <source>
        <dbReference type="Google" id="ProtNLM"/>
    </source>
</evidence>
<dbReference type="SUPFAM" id="SSF52777">
    <property type="entry name" value="CoA-dependent acyltransferases"/>
    <property type="match status" value="1"/>
</dbReference>
<dbReference type="Pfam" id="PF16484">
    <property type="entry name" value="CPT_N"/>
    <property type="match status" value="1"/>
</dbReference>
<accession>A0A8S9YNM0</accession>
<dbReference type="Gene3D" id="1.10.275.20">
    <property type="entry name" value="Choline/Carnitine o-acyltransferase"/>
    <property type="match status" value="1"/>
</dbReference>
<dbReference type="GO" id="GO:0006631">
    <property type="term" value="P:fatty acid metabolic process"/>
    <property type="evidence" value="ECO:0007669"/>
    <property type="project" value="TreeGrafter"/>
</dbReference>
<reference evidence="7" key="1">
    <citation type="submission" date="2019-07" db="EMBL/GenBank/DDBJ databases">
        <title>Annotation for the trematode Paragonimus miyazaki's.</title>
        <authorList>
            <person name="Choi Y.-J."/>
        </authorList>
    </citation>
    <scope>NUCLEOTIDE SEQUENCE</scope>
    <source>
        <strain evidence="7">Japan</strain>
    </source>
</reference>
<feature type="domain" description="Choline/carnitine acyltransferase" evidence="5">
    <location>
        <begin position="229"/>
        <end position="288"/>
    </location>
</feature>
<dbReference type="AlphaFoldDB" id="A0A8S9YNM0"/>
<proteinExistence type="predicted"/>
<feature type="transmembrane region" description="Helical" evidence="4">
    <location>
        <begin position="61"/>
        <end position="79"/>
    </location>
</feature>
<dbReference type="PANTHER" id="PTHR22589">
    <property type="entry name" value="CARNITINE O-ACYLTRANSFERASE"/>
    <property type="match status" value="1"/>
</dbReference>
<keyword evidence="4" id="KW-0812">Transmembrane</keyword>
<evidence type="ECO:0000256" key="3">
    <source>
        <dbReference type="ARBA" id="ARBA00048999"/>
    </source>
</evidence>
<evidence type="ECO:0000259" key="5">
    <source>
        <dbReference type="Pfam" id="PF00755"/>
    </source>
</evidence>
<keyword evidence="2" id="KW-0808">Transferase</keyword>
<comment type="pathway">
    <text evidence="1">Lipid metabolism; fatty acid beta-oxidation.</text>
</comment>
<evidence type="ECO:0000313" key="7">
    <source>
        <dbReference type="EMBL" id="KAF7252228.1"/>
    </source>
</evidence>
<dbReference type="Gene3D" id="6.10.250.1760">
    <property type="match status" value="1"/>
</dbReference>
<dbReference type="PANTHER" id="PTHR22589:SF31">
    <property type="entry name" value="CARNITINE O-PALMITOYLTRANSFERASE"/>
    <property type="match status" value="1"/>
</dbReference>
<protein>
    <recommendedName>
        <fullName evidence="9">Carnitine O-palmitoyltransferase</fullName>
    </recommendedName>
</protein>
<keyword evidence="4" id="KW-1133">Transmembrane helix</keyword>
<dbReference type="InterPro" id="IPR000542">
    <property type="entry name" value="Carn_acyl_trans"/>
</dbReference>
<dbReference type="PROSITE" id="PS00439">
    <property type="entry name" value="ACYLTRANSF_C_1"/>
    <property type="match status" value="1"/>
</dbReference>
<organism evidence="7 8">
    <name type="scientific">Paragonimus skrjabini miyazakii</name>
    <dbReference type="NCBI Taxonomy" id="59628"/>
    <lineage>
        <taxon>Eukaryota</taxon>
        <taxon>Metazoa</taxon>
        <taxon>Spiralia</taxon>
        <taxon>Lophotrochozoa</taxon>
        <taxon>Platyhelminthes</taxon>
        <taxon>Trematoda</taxon>
        <taxon>Digenea</taxon>
        <taxon>Plagiorchiida</taxon>
        <taxon>Troglotremata</taxon>
        <taxon>Troglotrematidae</taxon>
        <taxon>Paragonimus</taxon>
    </lineage>
</organism>
<dbReference type="OrthoDB" id="240216at2759"/>
<dbReference type="Pfam" id="PF00755">
    <property type="entry name" value="Carn_acyltransf"/>
    <property type="match status" value="1"/>
</dbReference>
<evidence type="ECO:0000313" key="8">
    <source>
        <dbReference type="Proteomes" id="UP000822476"/>
    </source>
</evidence>
<dbReference type="GO" id="GO:0004095">
    <property type="term" value="F:carnitine O-palmitoyltransferase activity"/>
    <property type="evidence" value="ECO:0007669"/>
    <property type="project" value="TreeGrafter"/>
</dbReference>
<keyword evidence="8" id="KW-1185">Reference proteome</keyword>
<feature type="transmembrane region" description="Helical" evidence="4">
    <location>
        <begin position="134"/>
        <end position="157"/>
    </location>
</feature>
<keyword evidence="2" id="KW-0012">Acyltransferase</keyword>
<dbReference type="EMBL" id="JTDE01004899">
    <property type="protein sequence ID" value="KAF7252228.1"/>
    <property type="molecule type" value="Genomic_DNA"/>
</dbReference>
<feature type="transmembrane region" description="Helical" evidence="4">
    <location>
        <begin position="100"/>
        <end position="122"/>
    </location>
</feature>
<dbReference type="InterPro" id="IPR039551">
    <property type="entry name" value="Cho/carn_acyl_trans"/>
</dbReference>
<evidence type="ECO:0000256" key="1">
    <source>
        <dbReference type="ARBA" id="ARBA00005005"/>
    </source>
</evidence>
<keyword evidence="4" id="KW-0472">Membrane</keyword>
<dbReference type="Proteomes" id="UP000822476">
    <property type="component" value="Unassembled WGS sequence"/>
</dbReference>
<feature type="domain" description="Carnitine O-palmitoyltransferase N-terminal" evidence="6">
    <location>
        <begin position="1"/>
        <end position="47"/>
    </location>
</feature>
<dbReference type="InterPro" id="IPR042572">
    <property type="entry name" value="Carn_acyl_trans_N"/>
</dbReference>
<dbReference type="GO" id="GO:0005739">
    <property type="term" value="C:mitochondrion"/>
    <property type="evidence" value="ECO:0007669"/>
    <property type="project" value="TreeGrafter"/>
</dbReference>
<evidence type="ECO:0000259" key="6">
    <source>
        <dbReference type="Pfam" id="PF16484"/>
    </source>
</evidence>
<evidence type="ECO:0000256" key="2">
    <source>
        <dbReference type="ARBA" id="ARBA00023315"/>
    </source>
</evidence>
<gene>
    <name evidence="7" type="ORF">EG68_10877</name>
</gene>
<name>A0A8S9YNM0_9TREM</name>
<evidence type="ECO:0000256" key="4">
    <source>
        <dbReference type="SAM" id="Phobius"/>
    </source>
</evidence>